<name>A0A4V3CX11_9BURK</name>
<evidence type="ECO:0000256" key="2">
    <source>
        <dbReference type="SAM" id="MobiDB-lite"/>
    </source>
</evidence>
<organism evidence="4 5">
    <name type="scientific">Aquabacterium commune</name>
    <dbReference type="NCBI Taxonomy" id="70586"/>
    <lineage>
        <taxon>Bacteria</taxon>
        <taxon>Pseudomonadati</taxon>
        <taxon>Pseudomonadota</taxon>
        <taxon>Betaproteobacteria</taxon>
        <taxon>Burkholderiales</taxon>
        <taxon>Aquabacterium</taxon>
    </lineage>
</organism>
<dbReference type="Gene3D" id="3.40.50.510">
    <property type="entry name" value="Phosphotransferase system, mannose-type IIA component"/>
    <property type="match status" value="1"/>
</dbReference>
<protein>
    <submittedName>
        <fullName evidence="4">PTS system ascorbate-specific IIA component</fullName>
    </submittedName>
</protein>
<dbReference type="SUPFAM" id="SSF53062">
    <property type="entry name" value="PTS system fructose IIA component-like"/>
    <property type="match status" value="1"/>
</dbReference>
<feature type="compositionally biased region" description="Polar residues" evidence="2">
    <location>
        <begin position="131"/>
        <end position="142"/>
    </location>
</feature>
<dbReference type="AlphaFoldDB" id="A0A4V3CX11"/>
<dbReference type="InterPro" id="IPR036662">
    <property type="entry name" value="PTS_EIIA_man-typ_sf"/>
</dbReference>
<dbReference type="InterPro" id="IPR004701">
    <property type="entry name" value="PTS_EIIA_man-typ"/>
</dbReference>
<sequence>MSGLIIIAHAPLASALKMAAQHCFPEAAASLQALDVHAQQTPEELEAQARIMLETARSGDSRGEVLILTDVFGATPCNTVQRLADGVHAKVVTGVNLPMLWRALNYSSETLDILITRAVAGGVQGVMQIATSRPQNQASQPTHDQDHRHHQQ</sequence>
<dbReference type="PROSITE" id="PS51096">
    <property type="entry name" value="PTS_EIIA_TYPE_4"/>
    <property type="match status" value="1"/>
</dbReference>
<dbReference type="GO" id="GO:0009401">
    <property type="term" value="P:phosphoenolpyruvate-dependent sugar phosphotransferase system"/>
    <property type="evidence" value="ECO:0007669"/>
    <property type="project" value="InterPro"/>
</dbReference>
<evidence type="ECO:0000259" key="3">
    <source>
        <dbReference type="PROSITE" id="PS51096"/>
    </source>
</evidence>
<dbReference type="Proteomes" id="UP000294593">
    <property type="component" value="Unassembled WGS sequence"/>
</dbReference>
<feature type="region of interest" description="Disordered" evidence="2">
    <location>
        <begin position="131"/>
        <end position="152"/>
    </location>
</feature>
<dbReference type="Pfam" id="PF03610">
    <property type="entry name" value="EIIA-man"/>
    <property type="match status" value="1"/>
</dbReference>
<dbReference type="GO" id="GO:0016740">
    <property type="term" value="F:transferase activity"/>
    <property type="evidence" value="ECO:0007669"/>
    <property type="project" value="UniProtKB-KW"/>
</dbReference>
<reference evidence="4 5" key="1">
    <citation type="submission" date="2019-03" db="EMBL/GenBank/DDBJ databases">
        <title>Genomic Encyclopedia of Type Strains, Phase IV (KMG-IV): sequencing the most valuable type-strain genomes for metagenomic binning, comparative biology and taxonomic classification.</title>
        <authorList>
            <person name="Goeker M."/>
        </authorList>
    </citation>
    <scope>NUCLEOTIDE SEQUENCE [LARGE SCALE GENOMIC DNA]</scope>
    <source>
        <strain evidence="4 5">DSM 11901</strain>
    </source>
</reference>
<feature type="domain" description="PTS EIIA type-4" evidence="3">
    <location>
        <begin position="1"/>
        <end position="126"/>
    </location>
</feature>
<accession>A0A4V3CX11</accession>
<dbReference type="EMBL" id="SNXW01000001">
    <property type="protein sequence ID" value="TDP88508.1"/>
    <property type="molecule type" value="Genomic_DNA"/>
</dbReference>
<proteinExistence type="predicted"/>
<dbReference type="OrthoDB" id="8795346at2"/>
<dbReference type="PANTHER" id="PTHR33799:SF1">
    <property type="entry name" value="PTS SYSTEM MANNOSE-SPECIFIC EIIAB COMPONENT-RELATED"/>
    <property type="match status" value="1"/>
</dbReference>
<dbReference type="RefSeq" id="WP_133606153.1">
    <property type="nucleotide sequence ID" value="NZ_JBASTO010000105.1"/>
</dbReference>
<evidence type="ECO:0000256" key="1">
    <source>
        <dbReference type="ARBA" id="ARBA00022679"/>
    </source>
</evidence>
<comment type="caution">
    <text evidence="4">The sequence shown here is derived from an EMBL/GenBank/DDBJ whole genome shotgun (WGS) entry which is preliminary data.</text>
</comment>
<evidence type="ECO:0000313" key="5">
    <source>
        <dbReference type="Proteomes" id="UP000294593"/>
    </source>
</evidence>
<gene>
    <name evidence="4" type="ORF">EV672_101660</name>
</gene>
<keyword evidence="1" id="KW-0808">Transferase</keyword>
<dbReference type="PANTHER" id="PTHR33799">
    <property type="entry name" value="PTS PERMEASE-RELATED-RELATED"/>
    <property type="match status" value="1"/>
</dbReference>
<evidence type="ECO:0000313" key="4">
    <source>
        <dbReference type="EMBL" id="TDP88508.1"/>
    </source>
</evidence>
<feature type="compositionally biased region" description="Basic and acidic residues" evidence="2">
    <location>
        <begin position="143"/>
        <end position="152"/>
    </location>
</feature>
<dbReference type="GO" id="GO:0016020">
    <property type="term" value="C:membrane"/>
    <property type="evidence" value="ECO:0007669"/>
    <property type="project" value="InterPro"/>
</dbReference>
<keyword evidence="5" id="KW-1185">Reference proteome</keyword>
<dbReference type="InterPro" id="IPR051471">
    <property type="entry name" value="Bacterial_PTS_sugar_comp"/>
</dbReference>